<evidence type="ECO:0000256" key="1">
    <source>
        <dbReference type="SAM" id="MobiDB-lite"/>
    </source>
</evidence>
<proteinExistence type="predicted"/>
<sequence>EEPPTEQVHCHSENKCAIFLAKDRFETLKAIGNKRETTRTHRNSHPHEEHPQN</sequence>
<evidence type="ECO:0000313" key="3">
    <source>
        <dbReference type="Proteomes" id="UP000789901"/>
    </source>
</evidence>
<reference evidence="2 3" key="1">
    <citation type="submission" date="2021-06" db="EMBL/GenBank/DDBJ databases">
        <authorList>
            <person name="Kallberg Y."/>
            <person name="Tangrot J."/>
            <person name="Rosling A."/>
        </authorList>
    </citation>
    <scope>NUCLEOTIDE SEQUENCE [LARGE SCALE GENOMIC DNA]</scope>
    <source>
        <strain evidence="2 3">120-4 pot B 10/14</strain>
    </source>
</reference>
<name>A0ABN7WR40_GIGMA</name>
<accession>A0ABN7WR40</accession>
<organism evidence="2 3">
    <name type="scientific">Gigaspora margarita</name>
    <dbReference type="NCBI Taxonomy" id="4874"/>
    <lineage>
        <taxon>Eukaryota</taxon>
        <taxon>Fungi</taxon>
        <taxon>Fungi incertae sedis</taxon>
        <taxon>Mucoromycota</taxon>
        <taxon>Glomeromycotina</taxon>
        <taxon>Glomeromycetes</taxon>
        <taxon>Diversisporales</taxon>
        <taxon>Gigasporaceae</taxon>
        <taxon>Gigaspora</taxon>
    </lineage>
</organism>
<dbReference type="EMBL" id="CAJVQB010058791">
    <property type="protein sequence ID" value="CAG8838727.1"/>
    <property type="molecule type" value="Genomic_DNA"/>
</dbReference>
<feature type="non-terminal residue" evidence="2">
    <location>
        <position position="1"/>
    </location>
</feature>
<feature type="non-terminal residue" evidence="2">
    <location>
        <position position="53"/>
    </location>
</feature>
<dbReference type="Proteomes" id="UP000789901">
    <property type="component" value="Unassembled WGS sequence"/>
</dbReference>
<comment type="caution">
    <text evidence="2">The sequence shown here is derived from an EMBL/GenBank/DDBJ whole genome shotgun (WGS) entry which is preliminary data.</text>
</comment>
<evidence type="ECO:0000313" key="2">
    <source>
        <dbReference type="EMBL" id="CAG8838727.1"/>
    </source>
</evidence>
<feature type="region of interest" description="Disordered" evidence="1">
    <location>
        <begin position="31"/>
        <end position="53"/>
    </location>
</feature>
<keyword evidence="3" id="KW-1185">Reference proteome</keyword>
<gene>
    <name evidence="2" type="ORF">GMARGA_LOCUS34119</name>
</gene>
<protein>
    <submittedName>
        <fullName evidence="2">12648_t:CDS:1</fullName>
    </submittedName>
</protein>